<dbReference type="InterPro" id="IPR051010">
    <property type="entry name" value="BCAA_transport"/>
</dbReference>
<dbReference type="EMBL" id="KY697272">
    <property type="protein sequence ID" value="ARD05469.1"/>
    <property type="molecule type" value="Genomic_DNA"/>
</dbReference>
<dbReference type="PANTHER" id="PTHR30483:SF6">
    <property type="entry name" value="PERIPLASMIC BINDING PROTEIN OF ABC TRANSPORTER FOR NATURAL AMINO ACIDS"/>
    <property type="match status" value="1"/>
</dbReference>
<reference evidence="4" key="1">
    <citation type="submission" date="2017-03" db="EMBL/GenBank/DDBJ databases">
        <authorList>
            <person name="Afonso C.L."/>
            <person name="Miller P.J."/>
            <person name="Scott M.A."/>
            <person name="Spackman E."/>
            <person name="Goraichik I."/>
            <person name="Dimitrov K.M."/>
            <person name="Suarez D.L."/>
            <person name="Swayne D.E."/>
        </authorList>
    </citation>
    <scope>NUCLEOTIDE SEQUENCE</scope>
    <source>
        <strain evidence="4">QT12</strain>
    </source>
</reference>
<dbReference type="AlphaFoldDB" id="A0A1V0J9R6"/>
<dbReference type="InterPro" id="IPR028082">
    <property type="entry name" value="Peripla_BP_I"/>
</dbReference>
<dbReference type="InterPro" id="IPR028081">
    <property type="entry name" value="Leu-bd"/>
</dbReference>
<name>A0A1V0J9R6_COMTE</name>
<evidence type="ECO:0000313" key="4">
    <source>
        <dbReference type="EMBL" id="ARD05469.1"/>
    </source>
</evidence>
<sequence>MVSTMTTSAGAGGEATRQGIELAVEKLGGRVGGIPVRMFYEDDALQPELGKQKTEKLILEDKVDFLVGYNYSNIVLAALKPAIDSKTFLLSITGPSQLAGRQYDHFTVIAEFGHVGQPLHDWLLACRNAPGARTPEAHH</sequence>
<keyword evidence="2" id="KW-0732">Signal</keyword>
<dbReference type="SUPFAM" id="SSF53822">
    <property type="entry name" value="Periplasmic binding protein-like I"/>
    <property type="match status" value="1"/>
</dbReference>
<accession>A0A1V0J9R6</accession>
<evidence type="ECO:0000259" key="3">
    <source>
        <dbReference type="Pfam" id="PF13458"/>
    </source>
</evidence>
<evidence type="ECO:0000256" key="1">
    <source>
        <dbReference type="ARBA" id="ARBA00010062"/>
    </source>
</evidence>
<protein>
    <submittedName>
        <fullName evidence="4">ABC transporter substrate-binding protein</fullName>
    </submittedName>
</protein>
<dbReference type="Pfam" id="PF13458">
    <property type="entry name" value="Peripla_BP_6"/>
    <property type="match status" value="1"/>
</dbReference>
<evidence type="ECO:0000256" key="2">
    <source>
        <dbReference type="ARBA" id="ARBA00022729"/>
    </source>
</evidence>
<gene>
    <name evidence="4" type="primary">mab5</name>
    <name evidence="4" type="ORF">43</name>
</gene>
<dbReference type="Gene3D" id="3.40.50.2300">
    <property type="match status" value="2"/>
</dbReference>
<feature type="domain" description="Leucine-binding protein" evidence="3">
    <location>
        <begin position="1"/>
        <end position="102"/>
    </location>
</feature>
<organism evidence="4">
    <name type="scientific">Comamonas testosteroni</name>
    <name type="common">Pseudomonas testosteroni</name>
    <dbReference type="NCBI Taxonomy" id="285"/>
    <lineage>
        <taxon>Bacteria</taxon>
        <taxon>Pseudomonadati</taxon>
        <taxon>Pseudomonadota</taxon>
        <taxon>Betaproteobacteria</taxon>
        <taxon>Burkholderiales</taxon>
        <taxon>Comamonadaceae</taxon>
        <taxon>Comamonas</taxon>
    </lineage>
</organism>
<dbReference type="PANTHER" id="PTHR30483">
    <property type="entry name" value="LEUCINE-SPECIFIC-BINDING PROTEIN"/>
    <property type="match status" value="1"/>
</dbReference>
<comment type="similarity">
    <text evidence="1">Belongs to the leucine-binding protein family.</text>
</comment>
<proteinExistence type="inferred from homology"/>